<dbReference type="SUPFAM" id="SSF52129">
    <property type="entry name" value="Caspase-like"/>
    <property type="match status" value="1"/>
</dbReference>
<dbReference type="SUPFAM" id="SSF69322">
    <property type="entry name" value="Tricorn protease domain 2"/>
    <property type="match status" value="1"/>
</dbReference>
<organism evidence="1 2">
    <name type="scientific">Flammeovirga agarivorans</name>
    <dbReference type="NCBI Taxonomy" id="2726742"/>
    <lineage>
        <taxon>Bacteria</taxon>
        <taxon>Pseudomonadati</taxon>
        <taxon>Bacteroidota</taxon>
        <taxon>Cytophagia</taxon>
        <taxon>Cytophagales</taxon>
        <taxon>Flammeovirgaceae</taxon>
        <taxon>Flammeovirga</taxon>
    </lineage>
</organism>
<sequence>MDFRNYALTYIFTFFTLLTFAQEMPIPDRGIKLKSTSQSVDIDSKKYALVIGTDEYKGKPVWGDLKNAEYDAESIKEILNVKYGFTTQLLLSPTKNDVFKALISYHKKLKSNDRFLLFIAGHGDYDKTIYDDGFLVFQDSKIPSEDLTRSTYLGYQQLNNILNALPSKHVGIILDVCFGGTFNSKVGSYRSGNTQVYQGKSSQDFARQKLAKKSRLFLTSGALEPVPDGYAEKHSPFCYLLLDALEHGDNKGHPITLSWLHQQAQLNITESLYGYFGDNQPGSEFIIGGIKSEDNSSLVNKILEEKNLKQKAEKKERESRSLVLVQKAREAYFHKNYSKVVQYLDDAYQLDSSNTVVQDIYYKMMLENDSLYFEQVLSKLPLKKERLVSESSAVINDLPIRLFDVDYDNQKIVLISNQQIQIIDFDGNLLTSRTDTQAEKILQVTFQNNQIYIHKGSSFIVLDGNLDEKYSIPLKQKSSLNLPSHLNFKVAKDNEYVLLPSSLNHHTLYKGKKLVTEIQIGDITALRSIDFTNKNHITFEYYKDDLSTYPSDPPIYFKSYNLKGQQTTNEYNTLQNYRLSHQTIYNNFGQEVFEVKNSDKEAHIIINSDTLCDIFYTNSSNELVREHLKNDTTGVEKVESNSKGIIITTENKYPKDYIVLEDSIVVIAHENDITLTNLYSNKIIKRFRCTDYVKMLAGKDEKSFFLLTKGFLQQISSQGEVLHQIKTPLNESLYLFASPNDKHLIIAYENYYFSVINNDFIYEAYLFQSDPILNGSHIVREVKFLTEDTYLIYGDIGIESSEMLNRSPRIFNHKGQIVKRLKGEVFITTEYINAIESIKSNHCIIAAFDSEKQSPLLYEINKKGDITHQFAMPEYTDQMEHYIYKLDETSFVYSDQNTTKIYHWSGEHWIDITNIQLINSDSLLTTKNIETSFQLDAWNSNSHFIYLLNKDGQSKGPYIKKIFLKDSQTIQFLSLDGTPSTAFLNTISDSIFYGSNKDEFAMNVVQRDSIEEKFSRVSEVPIQKSNVIQNNLEYIPILLSDEVKAYNRKKTNVYTPIEHYIHINDSLIILFNSSKPQLQKSTVEIYNINTAQKIYTFKDQYHPDEFKFNYDVANNILFLTSWRSGKKSIFINLTNYNKLEVNYSASNIIFDHELIAHKTDQDFIQVNTINSLEEVALIQPEKEVYYYSKGRTKQYSPSLQDLIYDGKRYLLKTNHYLYELDIENQKLLPIEQETSLTKLNKFKLKVRGNTVELVKEYYRRNSQNSSFGYQWIFKDSVLKEITLPLNNQEDVLKVVYKSDNLIVLQNKKSSFFFDYSKEQKLSYINENVAFTTLNYNSQHELFTGVVDNNIYVIDKNGVQQSHLKLNHNVESAAIVDHQLRIFIYSDNTVEGEINVGENKSGYYQVPLFQKGLLKLREEVLFK</sequence>
<keyword evidence="2" id="KW-1185">Reference proteome</keyword>
<protein>
    <submittedName>
        <fullName evidence="1">Caspase family protein</fullName>
    </submittedName>
</protein>
<evidence type="ECO:0000313" key="2">
    <source>
        <dbReference type="Proteomes" id="UP000585050"/>
    </source>
</evidence>
<reference evidence="1 2" key="1">
    <citation type="submission" date="2020-04" db="EMBL/GenBank/DDBJ databases">
        <title>Flammeovirga sp. SR4, a novel species isolated from seawater.</title>
        <authorList>
            <person name="Wang X."/>
        </authorList>
    </citation>
    <scope>NUCLEOTIDE SEQUENCE [LARGE SCALE GENOMIC DNA]</scope>
    <source>
        <strain evidence="1 2">SR4</strain>
    </source>
</reference>
<dbReference type="InterPro" id="IPR029030">
    <property type="entry name" value="Caspase-like_dom_sf"/>
</dbReference>
<dbReference type="RefSeq" id="WP_168884801.1">
    <property type="nucleotide sequence ID" value="NZ_JABAIL010000009.1"/>
</dbReference>
<dbReference type="Proteomes" id="UP000585050">
    <property type="component" value="Unassembled WGS sequence"/>
</dbReference>
<accession>A0A7X8SPT8</accession>
<evidence type="ECO:0000313" key="1">
    <source>
        <dbReference type="EMBL" id="NLR94090.1"/>
    </source>
</evidence>
<comment type="caution">
    <text evidence="1">The sequence shown here is derived from an EMBL/GenBank/DDBJ whole genome shotgun (WGS) entry which is preliminary data.</text>
</comment>
<dbReference type="EMBL" id="JABAIL010000009">
    <property type="protein sequence ID" value="NLR94090.1"/>
    <property type="molecule type" value="Genomic_DNA"/>
</dbReference>
<name>A0A7X8SPT8_9BACT</name>
<gene>
    <name evidence="1" type="ORF">HGP29_23005</name>
</gene>
<dbReference type="Gene3D" id="3.40.50.1460">
    <property type="match status" value="1"/>
</dbReference>
<proteinExistence type="predicted"/>